<feature type="compositionally biased region" description="Pro residues" evidence="1">
    <location>
        <begin position="138"/>
        <end position="150"/>
    </location>
</feature>
<organism evidence="4 5">
    <name type="scientific">Gordonia terrae</name>
    <dbReference type="NCBI Taxonomy" id="2055"/>
    <lineage>
        <taxon>Bacteria</taxon>
        <taxon>Bacillati</taxon>
        <taxon>Actinomycetota</taxon>
        <taxon>Actinomycetes</taxon>
        <taxon>Mycobacteriales</taxon>
        <taxon>Gordoniaceae</taxon>
        <taxon>Gordonia</taxon>
    </lineage>
</organism>
<keyword evidence="2" id="KW-0812">Transmembrane</keyword>
<accession>A0AAD0K8H5</accession>
<evidence type="ECO:0000313" key="5">
    <source>
        <dbReference type="Proteomes" id="UP000247118"/>
    </source>
</evidence>
<evidence type="ECO:0000259" key="3">
    <source>
        <dbReference type="Pfam" id="PF13930"/>
    </source>
</evidence>
<evidence type="ECO:0000313" key="4">
    <source>
        <dbReference type="EMBL" id="AWO83565.1"/>
    </source>
</evidence>
<keyword evidence="2" id="KW-1133">Transmembrane helix</keyword>
<feature type="domain" description="Type VII secretion system protein EssD-like" evidence="3">
    <location>
        <begin position="206"/>
        <end position="303"/>
    </location>
</feature>
<reference evidence="4 5" key="1">
    <citation type="submission" date="2018-05" db="EMBL/GenBank/DDBJ databases">
        <title>Complete genome sequence of Gordonia terrae NRRL B-16283.</title>
        <authorList>
            <person name="Garlena R.A."/>
            <person name="Russell D.A."/>
            <person name="Hatfull G.F."/>
        </authorList>
    </citation>
    <scope>NUCLEOTIDE SEQUENCE [LARGE SCALE GENOMIC DNA]</scope>
    <source>
        <strain evidence="4 5">NRRL B-16283</strain>
    </source>
</reference>
<dbReference type="Pfam" id="PF13930">
    <property type="entry name" value="Endonuclea_NS_2"/>
    <property type="match status" value="1"/>
</dbReference>
<feature type="compositionally biased region" description="Basic and acidic residues" evidence="1">
    <location>
        <begin position="173"/>
        <end position="193"/>
    </location>
</feature>
<sequence>MVPNDSRDLPSPLRPIETNQDDPSGEQMKILMRGAMIALFLVVALVTPVHAANAVPTGCSDRDIAQGNAEARSLNARIAAHNSKPRQFRIPEQQLQATAYQAEANRLNTERAALVAWANGCRVHLRGMGPGSGGPHRPSTPPPPQRPGTPAPSVTNPTPGYPAPQRYPYNDKISSDRTDRTTLTRTTRFRDGGEVNLTRMQGRAATGMNAAITPNMLRTGTPSTRSVTPPGYRPGLERGHLLANRLGGLGGDARNIVALSNAANTRMRVLENRIARVVARGEAVHYSVTPIYGNGYSRPPTDIAVGAFGVRGGIAHFEIIPNVR</sequence>
<name>A0AAD0K8H5_9ACTN</name>
<protein>
    <recommendedName>
        <fullName evidence="3">Type VII secretion system protein EssD-like domain-containing protein</fullName>
    </recommendedName>
</protein>
<dbReference type="Gene3D" id="3.40.570.10">
    <property type="entry name" value="Extracellular Endonuclease, subunit A"/>
    <property type="match status" value="1"/>
</dbReference>
<dbReference type="AlphaFoldDB" id="A0AAD0K8H5"/>
<dbReference type="EMBL" id="CP029604">
    <property type="protein sequence ID" value="AWO83565.1"/>
    <property type="molecule type" value="Genomic_DNA"/>
</dbReference>
<keyword evidence="2" id="KW-0472">Membrane</keyword>
<evidence type="ECO:0000256" key="1">
    <source>
        <dbReference type="SAM" id="MobiDB-lite"/>
    </source>
</evidence>
<evidence type="ECO:0000256" key="2">
    <source>
        <dbReference type="SAM" id="Phobius"/>
    </source>
</evidence>
<feature type="transmembrane region" description="Helical" evidence="2">
    <location>
        <begin position="30"/>
        <end position="51"/>
    </location>
</feature>
<dbReference type="InterPro" id="IPR044929">
    <property type="entry name" value="DNA/RNA_non-sp_Endonuclease_sf"/>
</dbReference>
<feature type="region of interest" description="Disordered" evidence="1">
    <location>
        <begin position="126"/>
        <end position="193"/>
    </location>
</feature>
<proteinExistence type="predicted"/>
<feature type="region of interest" description="Disordered" evidence="1">
    <location>
        <begin position="1"/>
        <end position="24"/>
    </location>
</feature>
<gene>
    <name evidence="4" type="ORF">DLJ61_08565</name>
</gene>
<dbReference type="InterPro" id="IPR044927">
    <property type="entry name" value="Endonuclea_NS_2"/>
</dbReference>
<dbReference type="KEGG" id="gta:BCM27_08485"/>
<dbReference type="Proteomes" id="UP000247118">
    <property type="component" value="Chromosome"/>
</dbReference>